<sequence>MEMNRWERITGKGSLVNMAHAKRIHSGTCEKETGQRKQTRENIWLHTNGNELMGTYHGQRKPC</sequence>
<dbReference type="AlphaFoldDB" id="A0A085N4P5"/>
<protein>
    <submittedName>
        <fullName evidence="1">Uncharacterized protein</fullName>
    </submittedName>
</protein>
<proteinExistence type="predicted"/>
<evidence type="ECO:0000313" key="1">
    <source>
        <dbReference type="EMBL" id="KFD64441.1"/>
    </source>
</evidence>
<dbReference type="EMBL" id="KL367556">
    <property type="protein sequence ID" value="KFD64441.1"/>
    <property type="molecule type" value="Genomic_DNA"/>
</dbReference>
<dbReference type="Proteomes" id="UP000030758">
    <property type="component" value="Unassembled WGS sequence"/>
</dbReference>
<name>A0A085N4P5_9BILA</name>
<organism evidence="1">
    <name type="scientific">Trichuris suis</name>
    <name type="common">pig whipworm</name>
    <dbReference type="NCBI Taxonomy" id="68888"/>
    <lineage>
        <taxon>Eukaryota</taxon>
        <taxon>Metazoa</taxon>
        <taxon>Ecdysozoa</taxon>
        <taxon>Nematoda</taxon>
        <taxon>Enoplea</taxon>
        <taxon>Dorylaimia</taxon>
        <taxon>Trichinellida</taxon>
        <taxon>Trichuridae</taxon>
        <taxon>Trichuris</taxon>
    </lineage>
</organism>
<gene>
    <name evidence="1" type="ORF">M514_23465</name>
</gene>
<accession>A0A085N4P5</accession>
<reference evidence="1" key="1">
    <citation type="journal article" date="2014" name="Nat. Genet.">
        <title>Genome and transcriptome of the porcine whipworm Trichuris suis.</title>
        <authorList>
            <person name="Jex A.R."/>
            <person name="Nejsum P."/>
            <person name="Schwarz E.M."/>
            <person name="Hu L."/>
            <person name="Young N.D."/>
            <person name="Hall R.S."/>
            <person name="Korhonen P.K."/>
            <person name="Liao S."/>
            <person name="Thamsborg S."/>
            <person name="Xia J."/>
            <person name="Xu P."/>
            <person name="Wang S."/>
            <person name="Scheerlinck J.P."/>
            <person name="Hofmann A."/>
            <person name="Sternberg P.W."/>
            <person name="Wang J."/>
            <person name="Gasser R.B."/>
        </authorList>
    </citation>
    <scope>NUCLEOTIDE SEQUENCE [LARGE SCALE GENOMIC DNA]</scope>
    <source>
        <strain evidence="1">DCEP-RM93F</strain>
    </source>
</reference>